<dbReference type="GO" id="GO:1990281">
    <property type="term" value="C:efflux pump complex"/>
    <property type="evidence" value="ECO:0007669"/>
    <property type="project" value="TreeGrafter"/>
</dbReference>
<gene>
    <name evidence="8" type="ORF">CWS72_04845</name>
</gene>
<keyword evidence="9" id="KW-1185">Reference proteome</keyword>
<evidence type="ECO:0000313" key="9">
    <source>
        <dbReference type="Proteomes" id="UP000233293"/>
    </source>
</evidence>
<reference evidence="9" key="1">
    <citation type="submission" date="2017-12" db="EMBL/GenBank/DDBJ databases">
        <title>Draft genome sequence of Telmatospirillum siberiense 26-4b1T, an acidotolerant peatland alphaproteobacterium potentially involved in sulfur cycling.</title>
        <authorList>
            <person name="Hausmann B."/>
            <person name="Pjevac P."/>
            <person name="Schreck K."/>
            <person name="Herbold C.W."/>
            <person name="Daims H."/>
            <person name="Wagner M."/>
            <person name="Pester M."/>
            <person name="Loy A."/>
        </authorList>
    </citation>
    <scope>NUCLEOTIDE SEQUENCE [LARGE SCALE GENOMIC DNA]</scope>
    <source>
        <strain evidence="9">26-4b1</strain>
    </source>
</reference>
<accession>A0A2N3PZV6</accession>
<dbReference type="Gene3D" id="1.20.1600.10">
    <property type="entry name" value="Outer membrane efflux proteins (OEP)"/>
    <property type="match status" value="1"/>
</dbReference>
<dbReference type="GO" id="GO:0009279">
    <property type="term" value="C:cell outer membrane"/>
    <property type="evidence" value="ECO:0007669"/>
    <property type="project" value="UniProtKB-SubCell"/>
</dbReference>
<feature type="coiled-coil region" evidence="6">
    <location>
        <begin position="235"/>
        <end position="262"/>
    </location>
</feature>
<dbReference type="Proteomes" id="UP000233293">
    <property type="component" value="Unassembled WGS sequence"/>
</dbReference>
<protein>
    <submittedName>
        <fullName evidence="8">TolC family protein</fullName>
    </submittedName>
</protein>
<feature type="compositionally biased region" description="Basic and acidic residues" evidence="7">
    <location>
        <begin position="511"/>
        <end position="521"/>
    </location>
</feature>
<organism evidence="8 9">
    <name type="scientific">Telmatospirillum siberiense</name>
    <dbReference type="NCBI Taxonomy" id="382514"/>
    <lineage>
        <taxon>Bacteria</taxon>
        <taxon>Pseudomonadati</taxon>
        <taxon>Pseudomonadota</taxon>
        <taxon>Alphaproteobacteria</taxon>
        <taxon>Rhodospirillales</taxon>
        <taxon>Rhodospirillaceae</taxon>
        <taxon>Telmatospirillum</taxon>
    </lineage>
</organism>
<evidence type="ECO:0000256" key="7">
    <source>
        <dbReference type="SAM" id="MobiDB-lite"/>
    </source>
</evidence>
<dbReference type="SUPFAM" id="SSF56954">
    <property type="entry name" value="Outer membrane efflux proteins (OEP)"/>
    <property type="match status" value="1"/>
</dbReference>
<name>A0A2N3PZV6_9PROT</name>
<dbReference type="AlphaFoldDB" id="A0A2N3PZV6"/>
<evidence type="ECO:0000313" key="8">
    <source>
        <dbReference type="EMBL" id="PKU25947.1"/>
    </source>
</evidence>
<dbReference type="GO" id="GO:0015288">
    <property type="term" value="F:porin activity"/>
    <property type="evidence" value="ECO:0007669"/>
    <property type="project" value="TreeGrafter"/>
</dbReference>
<evidence type="ECO:0000256" key="5">
    <source>
        <dbReference type="ARBA" id="ARBA00023237"/>
    </source>
</evidence>
<comment type="subcellular location">
    <subcellularLocation>
        <location evidence="1">Cell outer membrane</location>
    </subcellularLocation>
</comment>
<evidence type="ECO:0000256" key="1">
    <source>
        <dbReference type="ARBA" id="ARBA00004442"/>
    </source>
</evidence>
<dbReference type="PANTHER" id="PTHR30026">
    <property type="entry name" value="OUTER MEMBRANE PROTEIN TOLC"/>
    <property type="match status" value="1"/>
</dbReference>
<comment type="caution">
    <text evidence="8">The sequence shown here is derived from an EMBL/GenBank/DDBJ whole genome shotgun (WGS) entry which is preliminary data.</text>
</comment>
<proteinExistence type="predicted"/>
<keyword evidence="5" id="KW-0998">Cell outer membrane</keyword>
<keyword evidence="6" id="KW-0175">Coiled coil</keyword>
<evidence type="ECO:0000256" key="3">
    <source>
        <dbReference type="ARBA" id="ARBA00022692"/>
    </source>
</evidence>
<dbReference type="PANTHER" id="PTHR30026:SF20">
    <property type="entry name" value="OUTER MEMBRANE PROTEIN TOLC"/>
    <property type="match status" value="1"/>
</dbReference>
<dbReference type="GO" id="GO:0015562">
    <property type="term" value="F:efflux transmembrane transporter activity"/>
    <property type="evidence" value="ECO:0007669"/>
    <property type="project" value="InterPro"/>
</dbReference>
<dbReference type="OrthoDB" id="9764652at2"/>
<evidence type="ECO:0000256" key="2">
    <source>
        <dbReference type="ARBA" id="ARBA00022452"/>
    </source>
</evidence>
<evidence type="ECO:0000256" key="4">
    <source>
        <dbReference type="ARBA" id="ARBA00023136"/>
    </source>
</evidence>
<feature type="region of interest" description="Disordered" evidence="7">
    <location>
        <begin position="490"/>
        <end position="521"/>
    </location>
</feature>
<dbReference type="EMBL" id="PIUM01000003">
    <property type="protein sequence ID" value="PKU25947.1"/>
    <property type="molecule type" value="Genomic_DNA"/>
</dbReference>
<dbReference type="InterPro" id="IPR051906">
    <property type="entry name" value="TolC-like"/>
</dbReference>
<keyword evidence="3" id="KW-0812">Transmembrane</keyword>
<dbReference type="RefSeq" id="WP_101249430.1">
    <property type="nucleotide sequence ID" value="NZ_PIUM01000003.1"/>
</dbReference>
<sequence length="551" mass="60710">MWGFGGDRRRLAMSVSLVALLSACAVKPEPLQPADLARQAAEDRQAMFATEPAPAAPLTMADAIARALKYNLDKRAKMMEEALALGQTDLDKFELLPHVAAQAGYAGRNVPYIARSTDVVTGLPSNANPTVSQDRDRRVGDLSISWNILDFGVSYYTAHQDADRALIAGERRRKTVNILVQEVRYAFWRAAAYQVLKPSVERAVTEAREALETSRTVEQENLKAPAEALRYQKTLLETLRQLTSIEEELSTAQIQLAALINLPPGSEITLAVPDQMPTPQVTMPIEKMEEVAFLNNPDLHEQAYLARIAVDDTRKAILRILPGISLSASGRYDSNSYLVDKRWYETGAMMSWNLINLVSAPAQIDFAETNEEVAQARRLALRMAVLAQVHLAERQFHNAESQYHQAGDLWVVDSKLAKLSKDRASNDAQGVLERVWNDTSAITSHLRLFQTYAQVQDAYAKILSTLGEDVIPPETTNGDLSSLSQAISSRLENGDGHKPDPAAAGPQTDQDAGKEDGRGVGDRSVDYLEHLYRAYLRPLFSAVSDTSRGAA</sequence>
<keyword evidence="4" id="KW-0472">Membrane</keyword>
<evidence type="ECO:0000256" key="6">
    <source>
        <dbReference type="SAM" id="Coils"/>
    </source>
</evidence>
<keyword evidence="2" id="KW-1134">Transmembrane beta strand</keyword>